<dbReference type="OrthoDB" id="439792at2759"/>
<evidence type="ECO:0000256" key="2">
    <source>
        <dbReference type="ARBA" id="ARBA00022679"/>
    </source>
</evidence>
<comment type="function">
    <text evidence="7">Involved in maintaining the homeostasis of cellular nucleotides by catalyzing the interconversion of nucleoside phosphates. Has GTP:AMP phosphotransferase and ITP:AMP phosphotransferase activities.</text>
</comment>
<keyword evidence="4 7" id="KW-0418">Kinase</keyword>
<organism evidence="10 11">
    <name type="scientific">Bemisia tabaci</name>
    <name type="common">Sweetpotato whitefly</name>
    <name type="synonym">Aleurodes tabaci</name>
    <dbReference type="NCBI Taxonomy" id="7038"/>
    <lineage>
        <taxon>Eukaryota</taxon>
        <taxon>Metazoa</taxon>
        <taxon>Ecdysozoa</taxon>
        <taxon>Arthropoda</taxon>
        <taxon>Hexapoda</taxon>
        <taxon>Insecta</taxon>
        <taxon>Pterygota</taxon>
        <taxon>Neoptera</taxon>
        <taxon>Paraneoptera</taxon>
        <taxon>Hemiptera</taxon>
        <taxon>Sternorrhyncha</taxon>
        <taxon>Aleyrodoidea</taxon>
        <taxon>Aleyrodidae</taxon>
        <taxon>Aleyrodinae</taxon>
        <taxon>Bemisia</taxon>
    </lineage>
</organism>
<evidence type="ECO:0000259" key="9">
    <source>
        <dbReference type="Pfam" id="PF05191"/>
    </source>
</evidence>
<keyword evidence="6 7" id="KW-0342">GTP-binding</keyword>
<dbReference type="HAMAP" id="MF_03169">
    <property type="entry name" value="Adenylate_kinase_AK3"/>
    <property type="match status" value="1"/>
</dbReference>
<dbReference type="NCBIfam" id="TIGR01351">
    <property type="entry name" value="adk"/>
    <property type="match status" value="1"/>
</dbReference>
<feature type="binding site" evidence="7">
    <location>
        <position position="40"/>
    </location>
    <ligand>
        <name>AMP</name>
        <dbReference type="ChEBI" id="CHEBI:456215"/>
    </ligand>
</feature>
<dbReference type="GO" id="GO:0005525">
    <property type="term" value="F:GTP binding"/>
    <property type="evidence" value="ECO:0007669"/>
    <property type="project" value="UniProtKB-KW"/>
</dbReference>
<feature type="region of interest" description="NMPbind" evidence="7">
    <location>
        <begin position="34"/>
        <end position="63"/>
    </location>
</feature>
<dbReference type="PRINTS" id="PR00094">
    <property type="entry name" value="ADENYLTKNASE"/>
</dbReference>
<evidence type="ECO:0000256" key="6">
    <source>
        <dbReference type="ARBA" id="ARBA00023134"/>
    </source>
</evidence>
<reference evidence="10" key="1">
    <citation type="submission" date="2021-12" db="EMBL/GenBank/DDBJ databases">
        <authorList>
            <person name="King R."/>
        </authorList>
    </citation>
    <scope>NUCLEOTIDE SEQUENCE</scope>
</reference>
<evidence type="ECO:0000256" key="3">
    <source>
        <dbReference type="ARBA" id="ARBA00022741"/>
    </source>
</evidence>
<comment type="catalytic activity">
    <reaction evidence="7">
        <text>a ribonucleoside 5'-triphosphate + AMP = a ribonucleoside 5'-diphosphate + ADP</text>
        <dbReference type="Rhea" id="RHEA:13749"/>
        <dbReference type="ChEBI" id="CHEBI:57930"/>
        <dbReference type="ChEBI" id="CHEBI:61557"/>
        <dbReference type="ChEBI" id="CHEBI:456215"/>
        <dbReference type="ChEBI" id="CHEBI:456216"/>
        <dbReference type="EC" id="2.7.4.10"/>
    </reaction>
</comment>
<feature type="binding site" evidence="7">
    <location>
        <begin position="88"/>
        <end position="91"/>
    </location>
    <ligand>
        <name>AMP</name>
        <dbReference type="ChEBI" id="CHEBI:456215"/>
    </ligand>
</feature>
<dbReference type="GO" id="GO:0046039">
    <property type="term" value="P:GTP metabolic process"/>
    <property type="evidence" value="ECO:0007669"/>
    <property type="project" value="UniProtKB-UniRule"/>
</dbReference>
<feature type="binding site" evidence="7">
    <location>
        <begin position="14"/>
        <end position="19"/>
    </location>
    <ligand>
        <name>GTP</name>
        <dbReference type="ChEBI" id="CHEBI:37565"/>
    </ligand>
</feature>
<evidence type="ECO:0000256" key="5">
    <source>
        <dbReference type="ARBA" id="ARBA00023128"/>
    </source>
</evidence>
<evidence type="ECO:0000256" key="4">
    <source>
        <dbReference type="ARBA" id="ARBA00022777"/>
    </source>
</evidence>
<dbReference type="InterPro" id="IPR028586">
    <property type="entry name" value="AK3/Ak4_mitochondrial"/>
</dbReference>
<feature type="binding site" evidence="7">
    <location>
        <position position="198"/>
    </location>
    <ligand>
        <name>GTP</name>
        <dbReference type="ChEBI" id="CHEBI:37565"/>
    </ligand>
</feature>
<dbReference type="PANTHER" id="PTHR23359">
    <property type="entry name" value="NUCLEOTIDE KINASE"/>
    <property type="match status" value="1"/>
</dbReference>
<dbReference type="SUPFAM" id="SSF52540">
    <property type="entry name" value="P-loop containing nucleoside triphosphate hydrolases"/>
    <property type="match status" value="1"/>
</dbReference>
<dbReference type="GO" id="GO:0046033">
    <property type="term" value="P:AMP metabolic process"/>
    <property type="evidence" value="ECO:0007669"/>
    <property type="project" value="UniProtKB-UniRule"/>
</dbReference>
<keyword evidence="11" id="KW-1185">Reference proteome</keyword>
<name>A0A9P0F7X0_BEMTA</name>
<dbReference type="HAMAP" id="MF_00235">
    <property type="entry name" value="Adenylate_kinase_Adk"/>
    <property type="match status" value="1"/>
</dbReference>
<dbReference type="KEGG" id="btab:109034235"/>
<dbReference type="GO" id="GO:0005759">
    <property type="term" value="C:mitochondrial matrix"/>
    <property type="evidence" value="ECO:0007669"/>
    <property type="project" value="UniProtKB-SubCell"/>
</dbReference>
<comment type="similarity">
    <text evidence="7">Belongs to the adenylate kinase family. AK3 subfamily.</text>
</comment>
<evidence type="ECO:0000256" key="7">
    <source>
        <dbReference type="HAMAP-Rule" id="MF_03169"/>
    </source>
</evidence>
<keyword evidence="2 7" id="KW-0808">Transferase</keyword>
<feature type="binding site" evidence="7">
    <location>
        <position position="158"/>
    </location>
    <ligand>
        <name>AMP</name>
        <dbReference type="ChEBI" id="CHEBI:456215"/>
    </ligand>
</feature>
<evidence type="ECO:0000256" key="1">
    <source>
        <dbReference type="ARBA" id="ARBA00004305"/>
    </source>
</evidence>
<feature type="binding site" evidence="7">
    <location>
        <position position="95"/>
    </location>
    <ligand>
        <name>AMP</name>
        <dbReference type="ChEBI" id="CHEBI:456215"/>
    </ligand>
</feature>
<dbReference type="FunFam" id="3.40.50.300:FF:000106">
    <property type="entry name" value="Adenylate kinase mitochondrial"/>
    <property type="match status" value="1"/>
</dbReference>
<dbReference type="Pfam" id="PF05191">
    <property type="entry name" value="ADK_lid"/>
    <property type="match status" value="1"/>
</dbReference>
<dbReference type="GO" id="GO:0046899">
    <property type="term" value="F:nucleoside triphosphate adenylate kinase activity"/>
    <property type="evidence" value="ECO:0007669"/>
    <property type="project" value="UniProtKB-UniRule"/>
</dbReference>
<comment type="domain">
    <text evidence="7">Consists of three domains, a large central CORE domain and two small peripheral domains, NMPbind and LID, which undergo movements during catalysis. The LID domain closes over the site of phosphoryl transfer upon GTP binding. Assembling and dissambling the active center during each catalytic cycle provides an effective means to prevent GTP hydrolysis.</text>
</comment>
<dbReference type="InterPro" id="IPR007862">
    <property type="entry name" value="Adenylate_kinase_lid-dom"/>
</dbReference>
<feature type="binding site" evidence="7">
    <location>
        <begin position="61"/>
        <end position="63"/>
    </location>
    <ligand>
        <name>AMP</name>
        <dbReference type="ChEBI" id="CHEBI:456215"/>
    </ligand>
</feature>
<evidence type="ECO:0000313" key="10">
    <source>
        <dbReference type="EMBL" id="CAH0396160.1"/>
    </source>
</evidence>
<dbReference type="EMBL" id="OU963870">
    <property type="protein sequence ID" value="CAH0396160.1"/>
    <property type="molecule type" value="Genomic_DNA"/>
</dbReference>
<dbReference type="AlphaFoldDB" id="A0A9P0F7X0"/>
<dbReference type="InterPro" id="IPR033690">
    <property type="entry name" value="Adenylat_kinase_CS"/>
</dbReference>
<feature type="binding site" evidence="7">
    <location>
        <position position="35"/>
    </location>
    <ligand>
        <name>AMP</name>
        <dbReference type="ChEBI" id="CHEBI:456215"/>
    </ligand>
</feature>
<sequence length="223" mass="25095">MIRQFRSLVLGAPGSGKGTISSRIVKSFDLTHISSGDIFRHHIANKTEVGKQIESILKSGSLVPDDLTLKVITQELQKHSQKNWLLDGFPRTKVQAIELNKTTPIDLVINLVVPFDIIIDRLSKRWIHAPSGRVYNLDFNPPKEPGLDDVTGEKLTQRSDDTPESVRKRLEIYTDKTKPVSDYYRELGVLMDFEGNTSDEIWPHVHDALSGKLPKKEASRSTA</sequence>
<dbReference type="Pfam" id="PF00406">
    <property type="entry name" value="ADK"/>
    <property type="match status" value="1"/>
</dbReference>
<feature type="binding site" evidence="7">
    <location>
        <begin position="134"/>
        <end position="135"/>
    </location>
    <ligand>
        <name>GTP</name>
        <dbReference type="ChEBI" id="CHEBI:37565"/>
    </ligand>
</feature>
<accession>A0A9P0F7X0</accession>
<comment type="subcellular location">
    <subcellularLocation>
        <location evidence="1 7">Mitochondrion matrix</location>
    </subcellularLocation>
</comment>
<comment type="subunit">
    <text evidence="7">Monomer.</text>
</comment>
<gene>
    <name evidence="7" type="primary">Adk3</name>
    <name evidence="10" type="ORF">BEMITA_LOCUS14263</name>
</gene>
<dbReference type="EC" id="2.7.4.10" evidence="7"/>
<feature type="binding site" evidence="7">
    <location>
        <position position="125"/>
    </location>
    <ligand>
        <name>GTP</name>
        <dbReference type="ChEBI" id="CHEBI:37565"/>
    </ligand>
</feature>
<dbReference type="GO" id="GO:0046041">
    <property type="term" value="P:ITP metabolic process"/>
    <property type="evidence" value="ECO:0007669"/>
    <property type="project" value="UniProtKB-UniRule"/>
</dbReference>
<keyword evidence="5 7" id="KW-0496">Mitochondrion</keyword>
<protein>
    <recommendedName>
        <fullName evidence="7">GTP:AMP phosphotransferase, mitochondrial</fullName>
        <ecNumber evidence="7">2.7.4.10</ecNumber>
    </recommendedName>
    <alternativeName>
        <fullName evidence="7">Adenylate kinase 3</fullName>
        <shortName evidence="7">AK 3</shortName>
    </alternativeName>
</protein>
<dbReference type="InterPro" id="IPR006259">
    <property type="entry name" value="Adenyl_kin_sub"/>
</dbReference>
<dbReference type="GO" id="GO:0004017">
    <property type="term" value="F:AMP kinase activity"/>
    <property type="evidence" value="ECO:0007669"/>
    <property type="project" value="InterPro"/>
</dbReference>
<keyword evidence="3 7" id="KW-0547">Nucleotide-binding</keyword>
<proteinExistence type="inferred from homology"/>
<dbReference type="CDD" id="cd01428">
    <property type="entry name" value="ADK"/>
    <property type="match status" value="1"/>
</dbReference>
<dbReference type="Proteomes" id="UP001152759">
    <property type="component" value="Chromosome 9"/>
</dbReference>
<dbReference type="Gene3D" id="3.40.50.300">
    <property type="entry name" value="P-loop containing nucleotide triphosphate hydrolases"/>
    <property type="match status" value="1"/>
</dbReference>
<dbReference type="InterPro" id="IPR000850">
    <property type="entry name" value="Adenylat/UMP-CMP_kin"/>
</dbReference>
<feature type="region of interest" description="Disordered" evidence="8">
    <location>
        <begin position="141"/>
        <end position="163"/>
    </location>
</feature>
<feature type="compositionally biased region" description="Basic and acidic residues" evidence="8">
    <location>
        <begin position="151"/>
        <end position="163"/>
    </location>
</feature>
<evidence type="ECO:0000313" key="11">
    <source>
        <dbReference type="Proteomes" id="UP001152759"/>
    </source>
</evidence>
<feature type="region of interest" description="LID" evidence="7">
    <location>
        <begin position="124"/>
        <end position="161"/>
    </location>
</feature>
<feature type="domain" description="Adenylate kinase active site lid" evidence="9">
    <location>
        <begin position="125"/>
        <end position="160"/>
    </location>
</feature>
<feature type="binding site" evidence="7">
    <location>
        <position position="169"/>
    </location>
    <ligand>
        <name>AMP</name>
        <dbReference type="ChEBI" id="CHEBI:456215"/>
    </ligand>
</feature>
<evidence type="ECO:0000256" key="8">
    <source>
        <dbReference type="SAM" id="MobiDB-lite"/>
    </source>
</evidence>
<dbReference type="PROSITE" id="PS00113">
    <property type="entry name" value="ADENYLATE_KINASE"/>
    <property type="match status" value="1"/>
</dbReference>
<dbReference type="GO" id="GO:0006172">
    <property type="term" value="P:ADP biosynthetic process"/>
    <property type="evidence" value="ECO:0007669"/>
    <property type="project" value="UniProtKB-UniRule"/>
</dbReference>
<dbReference type="GO" id="GO:0005524">
    <property type="term" value="F:ATP binding"/>
    <property type="evidence" value="ECO:0007669"/>
    <property type="project" value="InterPro"/>
</dbReference>
<dbReference type="InterPro" id="IPR027417">
    <property type="entry name" value="P-loop_NTPase"/>
</dbReference>